<evidence type="ECO:0000256" key="10">
    <source>
        <dbReference type="PROSITE-ProRule" id="PRU01360"/>
    </source>
</evidence>
<keyword evidence="8" id="KW-0675">Receptor</keyword>
<feature type="signal peptide" evidence="12">
    <location>
        <begin position="1"/>
        <end position="28"/>
    </location>
</feature>
<feature type="domain" description="TonB-dependent receptor-like beta-barrel" evidence="13">
    <location>
        <begin position="302"/>
        <end position="725"/>
    </location>
</feature>
<dbReference type="Gene3D" id="2.60.40.1120">
    <property type="entry name" value="Carboxypeptidase-like, regulatory domain"/>
    <property type="match status" value="1"/>
</dbReference>
<dbReference type="Gene3D" id="2.170.130.10">
    <property type="entry name" value="TonB-dependent receptor, plug domain"/>
    <property type="match status" value="1"/>
</dbReference>
<dbReference type="InterPro" id="IPR012910">
    <property type="entry name" value="Plug_dom"/>
</dbReference>
<sequence>MKRLKLIVNRLALLSIFFMSLVHDSAMGQSDKLVVGGKVTDSESGEGLIGVTILVKELKAKGVITDANGEYRIALPKGNYTLSYNFIGYETINQSVSGSGTVQKNVSMSLSSSELDEVVVKAEREDKNVRSTTVSVVSISPKDLEDVPVLFGEKDVLKTIQLMPGVQSAGEGSSGFYVRGGDAGQNLLLLDEATVYNASHLMGFFSVFNSEALEDVNLYKGGIPAQYGGRISSVMDVRMRESSVEDFGGAGGIGLISSNLMLETPFDNNKGSVFVAGRRTYADVFTAFSNDPAISDTKLYFYDLNMKADYKINDNNRVYVSGYLGEDRMGITQFGLDWGNKTATLGWDHAFNDHLYMNTSLVLSNYDYNIKVDQINISSTINTYTFKQQYDWGISDNFDLKFGWDISYSEFGMGDLKASDDSGMNDFNVPDRITSEGGVFVSANTRFSDKLFAEYGIRYSGFAALGEGTFHTFDDEGDVINSEYYGKGEIAQYYGGLEPRINVTYMLTETSSLKASYNRMRQYNHLLSNSGTSLPTDLWIPSSNNIAPEIGDQVSLGYYRNFSDNKYEFSTEAYYKEMKNVIDYRTGAELGLNEYIEGDLLYGDGRAYGLEMYVKKKTGRLTGWISYTLSKSERQFDDIDGGVWFPSRQDRRHDFSITSIYKINERMKLSANWVYYTGNAITYPSGKYYINGQPVPYYSERNGYRMPDYHRLDIGLNIENKNYKIRIDPETGKSEKVNKRVESGWNFSLYNAYGRKNAYMITFEEKEGGEEGEMIANKISLFSFLPSVSYYFRF</sequence>
<dbReference type="AlphaFoldDB" id="A0AAE3XM60"/>
<keyword evidence="16" id="KW-1185">Reference proteome</keyword>
<evidence type="ECO:0000256" key="9">
    <source>
        <dbReference type="ARBA" id="ARBA00023237"/>
    </source>
</evidence>
<evidence type="ECO:0000256" key="2">
    <source>
        <dbReference type="ARBA" id="ARBA00022448"/>
    </source>
</evidence>
<dbReference type="EMBL" id="JAVDQD010000002">
    <property type="protein sequence ID" value="MDR6239492.1"/>
    <property type="molecule type" value="Genomic_DNA"/>
</dbReference>
<evidence type="ECO:0000256" key="7">
    <source>
        <dbReference type="ARBA" id="ARBA00023136"/>
    </source>
</evidence>
<evidence type="ECO:0000313" key="15">
    <source>
        <dbReference type="EMBL" id="MDR6239492.1"/>
    </source>
</evidence>
<dbReference type="PANTHER" id="PTHR30069:SF29">
    <property type="entry name" value="HEMOGLOBIN AND HEMOGLOBIN-HAPTOGLOBIN-BINDING PROTEIN 1-RELATED"/>
    <property type="match status" value="1"/>
</dbReference>
<dbReference type="InterPro" id="IPR039426">
    <property type="entry name" value="TonB-dep_rcpt-like"/>
</dbReference>
<dbReference type="Proteomes" id="UP001185092">
    <property type="component" value="Unassembled WGS sequence"/>
</dbReference>
<keyword evidence="3 10" id="KW-1134">Transmembrane beta strand</keyword>
<keyword evidence="7 10" id="KW-0472">Membrane</keyword>
<proteinExistence type="inferred from homology"/>
<feature type="chain" id="PRO_5042273113" evidence="12">
    <location>
        <begin position="29"/>
        <end position="794"/>
    </location>
</feature>
<dbReference type="SUPFAM" id="SSF56935">
    <property type="entry name" value="Porins"/>
    <property type="match status" value="1"/>
</dbReference>
<dbReference type="RefSeq" id="WP_309939158.1">
    <property type="nucleotide sequence ID" value="NZ_AP025305.1"/>
</dbReference>
<organism evidence="15 16">
    <name type="scientific">Aureibacter tunicatorum</name>
    <dbReference type="NCBI Taxonomy" id="866807"/>
    <lineage>
        <taxon>Bacteria</taxon>
        <taxon>Pseudomonadati</taxon>
        <taxon>Bacteroidota</taxon>
        <taxon>Cytophagia</taxon>
        <taxon>Cytophagales</taxon>
        <taxon>Persicobacteraceae</taxon>
        <taxon>Aureibacter</taxon>
    </lineage>
</organism>
<evidence type="ECO:0000256" key="12">
    <source>
        <dbReference type="SAM" id="SignalP"/>
    </source>
</evidence>
<dbReference type="PANTHER" id="PTHR30069">
    <property type="entry name" value="TONB-DEPENDENT OUTER MEMBRANE RECEPTOR"/>
    <property type="match status" value="1"/>
</dbReference>
<protein>
    <submittedName>
        <fullName evidence="15">HAMP domain-containing protein</fullName>
    </submittedName>
</protein>
<accession>A0AAE3XM60</accession>
<dbReference type="InterPro" id="IPR036942">
    <property type="entry name" value="Beta-barrel_TonB_sf"/>
</dbReference>
<evidence type="ECO:0000256" key="8">
    <source>
        <dbReference type="ARBA" id="ARBA00023170"/>
    </source>
</evidence>
<gene>
    <name evidence="15" type="ORF">HNQ88_002529</name>
</gene>
<dbReference type="PROSITE" id="PS52016">
    <property type="entry name" value="TONB_DEPENDENT_REC_3"/>
    <property type="match status" value="1"/>
</dbReference>
<dbReference type="Gene3D" id="2.40.170.20">
    <property type="entry name" value="TonB-dependent receptor, beta-barrel domain"/>
    <property type="match status" value="1"/>
</dbReference>
<dbReference type="Pfam" id="PF07715">
    <property type="entry name" value="Plug"/>
    <property type="match status" value="1"/>
</dbReference>
<dbReference type="SUPFAM" id="SSF49464">
    <property type="entry name" value="Carboxypeptidase regulatory domain-like"/>
    <property type="match status" value="1"/>
</dbReference>
<dbReference type="InterPro" id="IPR000531">
    <property type="entry name" value="Beta-barrel_TonB"/>
</dbReference>
<dbReference type="InterPro" id="IPR037066">
    <property type="entry name" value="Plug_dom_sf"/>
</dbReference>
<evidence type="ECO:0000256" key="11">
    <source>
        <dbReference type="RuleBase" id="RU003357"/>
    </source>
</evidence>
<dbReference type="GO" id="GO:0009279">
    <property type="term" value="C:cell outer membrane"/>
    <property type="evidence" value="ECO:0007669"/>
    <property type="project" value="UniProtKB-SubCell"/>
</dbReference>
<evidence type="ECO:0000259" key="14">
    <source>
        <dbReference type="Pfam" id="PF07715"/>
    </source>
</evidence>
<keyword evidence="2 10" id="KW-0813">Transport</keyword>
<dbReference type="Pfam" id="PF13715">
    <property type="entry name" value="CarbopepD_reg_2"/>
    <property type="match status" value="1"/>
</dbReference>
<keyword evidence="6 11" id="KW-0798">TonB box</keyword>
<keyword evidence="4 10" id="KW-0812">Transmembrane</keyword>
<keyword evidence="9 10" id="KW-0998">Cell outer membrane</keyword>
<comment type="caution">
    <text evidence="15">The sequence shown here is derived from an EMBL/GenBank/DDBJ whole genome shotgun (WGS) entry which is preliminary data.</text>
</comment>
<evidence type="ECO:0000256" key="3">
    <source>
        <dbReference type="ARBA" id="ARBA00022452"/>
    </source>
</evidence>
<evidence type="ECO:0000256" key="1">
    <source>
        <dbReference type="ARBA" id="ARBA00004571"/>
    </source>
</evidence>
<dbReference type="GO" id="GO:0015344">
    <property type="term" value="F:siderophore uptake transmembrane transporter activity"/>
    <property type="evidence" value="ECO:0007669"/>
    <property type="project" value="TreeGrafter"/>
</dbReference>
<evidence type="ECO:0000256" key="6">
    <source>
        <dbReference type="ARBA" id="ARBA00023077"/>
    </source>
</evidence>
<comment type="similarity">
    <text evidence="10 11">Belongs to the TonB-dependent receptor family.</text>
</comment>
<evidence type="ECO:0000256" key="4">
    <source>
        <dbReference type="ARBA" id="ARBA00022692"/>
    </source>
</evidence>
<evidence type="ECO:0000256" key="5">
    <source>
        <dbReference type="ARBA" id="ARBA00022729"/>
    </source>
</evidence>
<reference evidence="15" key="1">
    <citation type="submission" date="2023-07" db="EMBL/GenBank/DDBJ databases">
        <title>Genomic Encyclopedia of Type Strains, Phase IV (KMG-IV): sequencing the most valuable type-strain genomes for metagenomic binning, comparative biology and taxonomic classification.</title>
        <authorList>
            <person name="Goeker M."/>
        </authorList>
    </citation>
    <scope>NUCLEOTIDE SEQUENCE</scope>
    <source>
        <strain evidence="15">DSM 26174</strain>
    </source>
</reference>
<keyword evidence="5 12" id="KW-0732">Signal</keyword>
<dbReference type="InterPro" id="IPR008969">
    <property type="entry name" value="CarboxyPept-like_regulatory"/>
</dbReference>
<dbReference type="Pfam" id="PF00593">
    <property type="entry name" value="TonB_dep_Rec_b-barrel"/>
    <property type="match status" value="1"/>
</dbReference>
<comment type="subcellular location">
    <subcellularLocation>
        <location evidence="1 10">Cell outer membrane</location>
        <topology evidence="1 10">Multi-pass membrane protein</topology>
    </subcellularLocation>
</comment>
<dbReference type="GO" id="GO:0044718">
    <property type="term" value="P:siderophore transmembrane transport"/>
    <property type="evidence" value="ECO:0007669"/>
    <property type="project" value="TreeGrafter"/>
</dbReference>
<name>A0AAE3XM60_9BACT</name>
<feature type="domain" description="TonB-dependent receptor plug" evidence="14">
    <location>
        <begin position="129"/>
        <end position="230"/>
    </location>
</feature>
<evidence type="ECO:0000259" key="13">
    <source>
        <dbReference type="Pfam" id="PF00593"/>
    </source>
</evidence>
<evidence type="ECO:0000313" key="16">
    <source>
        <dbReference type="Proteomes" id="UP001185092"/>
    </source>
</evidence>